<organism evidence="1 2">
    <name type="scientific">Raoultella terrigena</name>
    <name type="common">Klebsiella terrigena</name>
    <dbReference type="NCBI Taxonomy" id="577"/>
    <lineage>
        <taxon>Bacteria</taxon>
        <taxon>Pseudomonadati</taxon>
        <taxon>Pseudomonadota</taxon>
        <taxon>Gammaproteobacteria</taxon>
        <taxon>Enterobacterales</taxon>
        <taxon>Enterobacteriaceae</taxon>
        <taxon>Klebsiella/Raoultella group</taxon>
        <taxon>Raoultella</taxon>
    </lineage>
</organism>
<evidence type="ECO:0000313" key="1">
    <source>
        <dbReference type="EMBL" id="VTN15065.1"/>
    </source>
</evidence>
<gene>
    <name evidence="1" type="ORF">NCTC9185_07144</name>
</gene>
<dbReference type="AlphaFoldDB" id="A0A4U9DG40"/>
<dbReference type="Proteomes" id="UP000339249">
    <property type="component" value="Unassembled WGS sequence"/>
</dbReference>
<protein>
    <submittedName>
        <fullName evidence="1">Uncharacterized protein</fullName>
    </submittedName>
</protein>
<accession>A0A4U9DG40</accession>
<name>A0A4U9DG40_RAOTE</name>
<proteinExistence type="predicted"/>
<dbReference type="EMBL" id="CABDVU010000001">
    <property type="protein sequence ID" value="VTN15065.1"/>
    <property type="molecule type" value="Genomic_DNA"/>
</dbReference>
<sequence>MSVSVNEDESLGLFSLHHLPAGVQPANIVQATLNHIADRAFRLLTRMCEIGAIRPQDAVLMGSLFQRKEMLEHRKRRWKCHCSSASSLNRLPWAPP</sequence>
<evidence type="ECO:0000313" key="2">
    <source>
        <dbReference type="Proteomes" id="UP000339249"/>
    </source>
</evidence>
<reference evidence="1 2" key="1">
    <citation type="submission" date="2019-04" db="EMBL/GenBank/DDBJ databases">
        <authorList>
            <consortium name="Pathogen Informatics"/>
        </authorList>
    </citation>
    <scope>NUCLEOTIDE SEQUENCE [LARGE SCALE GENOMIC DNA]</scope>
    <source>
        <strain evidence="1 2">NCTC9185</strain>
    </source>
</reference>